<dbReference type="Proteomes" id="UP000254510">
    <property type="component" value="Unassembled WGS sequence"/>
</dbReference>
<sequence length="42" mass="5188">MVRKTKLNNYYLEMVEHSLYVPYYDEEGCIRVLLPKDYDKEE</sequence>
<name>A0A380K0H1_9STRE</name>
<accession>A0A380K0H1</accession>
<dbReference type="AlphaFoldDB" id="A0A380K0H1"/>
<evidence type="ECO:0000313" key="2">
    <source>
        <dbReference type="Proteomes" id="UP000254510"/>
    </source>
</evidence>
<proteinExistence type="predicted"/>
<organism evidence="1 2">
    <name type="scientific">Streptococcus gallolyticus</name>
    <dbReference type="NCBI Taxonomy" id="315405"/>
    <lineage>
        <taxon>Bacteria</taxon>
        <taxon>Bacillati</taxon>
        <taxon>Bacillota</taxon>
        <taxon>Bacilli</taxon>
        <taxon>Lactobacillales</taxon>
        <taxon>Streptococcaceae</taxon>
        <taxon>Streptococcus</taxon>
    </lineage>
</organism>
<protein>
    <submittedName>
        <fullName evidence="1">Membrane-associated esterase</fullName>
    </submittedName>
</protein>
<evidence type="ECO:0000313" key="1">
    <source>
        <dbReference type="EMBL" id="SUN58304.1"/>
    </source>
</evidence>
<reference evidence="1 2" key="1">
    <citation type="submission" date="2018-06" db="EMBL/GenBank/DDBJ databases">
        <authorList>
            <consortium name="Pathogen Informatics"/>
            <person name="Doyle S."/>
        </authorList>
    </citation>
    <scope>NUCLEOTIDE SEQUENCE [LARGE SCALE GENOMIC DNA]</scope>
    <source>
        <strain evidence="1 2">NCTC13767</strain>
    </source>
</reference>
<gene>
    <name evidence="1" type="ORF">NCTC13767_00257</name>
</gene>
<dbReference type="EMBL" id="UHFM01000006">
    <property type="protein sequence ID" value="SUN58304.1"/>
    <property type="molecule type" value="Genomic_DNA"/>
</dbReference>